<organism evidence="1 2">
    <name type="scientific">Panagrolaimus sp. ES5</name>
    <dbReference type="NCBI Taxonomy" id="591445"/>
    <lineage>
        <taxon>Eukaryota</taxon>
        <taxon>Metazoa</taxon>
        <taxon>Ecdysozoa</taxon>
        <taxon>Nematoda</taxon>
        <taxon>Chromadorea</taxon>
        <taxon>Rhabditida</taxon>
        <taxon>Tylenchina</taxon>
        <taxon>Panagrolaimomorpha</taxon>
        <taxon>Panagrolaimoidea</taxon>
        <taxon>Panagrolaimidae</taxon>
        <taxon>Panagrolaimus</taxon>
    </lineage>
</organism>
<accession>A0AC34F9X5</accession>
<proteinExistence type="predicted"/>
<evidence type="ECO:0000313" key="1">
    <source>
        <dbReference type="Proteomes" id="UP000887579"/>
    </source>
</evidence>
<protein>
    <submittedName>
        <fullName evidence="2">Fungal lipase-like domain-containing protein</fullName>
    </submittedName>
</protein>
<dbReference type="WBParaSite" id="ES5_v2.g14004.t1">
    <property type="protein sequence ID" value="ES5_v2.g14004.t1"/>
    <property type="gene ID" value="ES5_v2.g14004"/>
</dbReference>
<dbReference type="Proteomes" id="UP000887579">
    <property type="component" value="Unplaced"/>
</dbReference>
<name>A0AC34F9X5_9BILA</name>
<reference evidence="2" key="1">
    <citation type="submission" date="2022-11" db="UniProtKB">
        <authorList>
            <consortium name="WormBaseParasite"/>
        </authorList>
    </citation>
    <scope>IDENTIFICATION</scope>
</reference>
<sequence length="334" mass="36853">MAAASFAILAFLILPCAIFGLYTDNTARNKMMPMAAAAYSNSPNVCIGSVFSNATLYRQLILNCDAFKNDHCSGFTAVSHSDKAIIMSFRGTQGFIQLVTESAEALFANKTAFITGGQVSEYFFNGFNDVWTKGMKDDISTLKNKYPDYDLWVTGHSLGGAMASLAAATIVKSGIIPASKVYLYTFGQPRTGDKTFAQAHDALVSFFAHFPSKTHLQTGDEQLLQGMTQYRVTHHRDLVAHLPSEGYEGYWHHEAEVWYKKGMNVGDSYVECDNNDESSDCSDSELFTLSIDDHLHYFERDVSGYGEDGCIGSYKIIKDMQIAAIENAKKIVVV</sequence>
<evidence type="ECO:0000313" key="2">
    <source>
        <dbReference type="WBParaSite" id="ES5_v2.g14004.t1"/>
    </source>
</evidence>